<sequence length="42" mass="4346">MLPKIQAAVLFAKSKPGRRAIITSLDKAVDALHGAAGTTITL</sequence>
<organism evidence="1">
    <name type="scientific">bioreactor metagenome</name>
    <dbReference type="NCBI Taxonomy" id="1076179"/>
    <lineage>
        <taxon>unclassified sequences</taxon>
        <taxon>metagenomes</taxon>
        <taxon>ecological metagenomes</taxon>
    </lineage>
</organism>
<protein>
    <recommendedName>
        <fullName evidence="2">Carbamate kinase</fullName>
    </recommendedName>
</protein>
<evidence type="ECO:0000313" key="1">
    <source>
        <dbReference type="EMBL" id="MPM58771.1"/>
    </source>
</evidence>
<name>A0A645B2J0_9ZZZZ</name>
<dbReference type="InterPro" id="IPR036393">
    <property type="entry name" value="AceGlu_kinase-like_sf"/>
</dbReference>
<dbReference type="EMBL" id="VSSQ01016943">
    <property type="protein sequence ID" value="MPM58771.1"/>
    <property type="molecule type" value="Genomic_DNA"/>
</dbReference>
<dbReference type="SUPFAM" id="SSF53633">
    <property type="entry name" value="Carbamate kinase-like"/>
    <property type="match status" value="1"/>
</dbReference>
<gene>
    <name evidence="1" type="ORF">SDC9_105604</name>
</gene>
<proteinExistence type="predicted"/>
<dbReference type="AlphaFoldDB" id="A0A645B2J0"/>
<dbReference type="Gene3D" id="3.40.1160.10">
    <property type="entry name" value="Acetylglutamate kinase-like"/>
    <property type="match status" value="1"/>
</dbReference>
<reference evidence="1" key="1">
    <citation type="submission" date="2019-08" db="EMBL/GenBank/DDBJ databases">
        <authorList>
            <person name="Kucharzyk K."/>
            <person name="Murdoch R.W."/>
            <person name="Higgins S."/>
            <person name="Loffler F."/>
        </authorList>
    </citation>
    <scope>NUCLEOTIDE SEQUENCE</scope>
</reference>
<comment type="caution">
    <text evidence="1">The sequence shown here is derived from an EMBL/GenBank/DDBJ whole genome shotgun (WGS) entry which is preliminary data.</text>
</comment>
<accession>A0A645B2J0</accession>
<evidence type="ECO:0008006" key="2">
    <source>
        <dbReference type="Google" id="ProtNLM"/>
    </source>
</evidence>